<dbReference type="PANTHER" id="PTHR30589:SF0">
    <property type="entry name" value="PHOSPHATIDYLGLYCEROL--PROLIPOPROTEIN DIACYLGLYCERYL TRANSFERASE"/>
    <property type="match status" value="1"/>
</dbReference>
<keyword evidence="6 7" id="KW-0472">Membrane</keyword>
<dbReference type="AlphaFoldDB" id="A0A3N5YAX5"/>
<dbReference type="HAMAP" id="MF_01147">
    <property type="entry name" value="Lgt"/>
    <property type="match status" value="1"/>
</dbReference>
<proteinExistence type="inferred from homology"/>
<feature type="transmembrane region" description="Helical" evidence="7">
    <location>
        <begin position="59"/>
        <end position="78"/>
    </location>
</feature>
<evidence type="ECO:0000256" key="7">
    <source>
        <dbReference type="HAMAP-Rule" id="MF_01147"/>
    </source>
</evidence>
<dbReference type="NCBIfam" id="TIGR00544">
    <property type="entry name" value="lgt"/>
    <property type="match status" value="1"/>
</dbReference>
<keyword evidence="9" id="KW-1185">Reference proteome</keyword>
<accession>A0A3N5YAX5</accession>
<evidence type="ECO:0000313" key="9">
    <source>
        <dbReference type="Proteomes" id="UP000275281"/>
    </source>
</evidence>
<keyword evidence="3 7" id="KW-0808">Transferase</keyword>
<keyword evidence="4 7" id="KW-0812">Transmembrane</keyword>
<dbReference type="EC" id="2.5.1.145" evidence="7"/>
<reference evidence="8 9" key="1">
    <citation type="submission" date="2018-11" db="EMBL/GenBank/DDBJ databases">
        <authorList>
            <person name="Ye M.-Q."/>
            <person name="Du Z.-J."/>
        </authorList>
    </citation>
    <scope>NUCLEOTIDE SEQUENCE [LARGE SCALE GENOMIC DNA]</scope>
    <source>
        <strain evidence="8 9">U0105</strain>
    </source>
</reference>
<comment type="similarity">
    <text evidence="1 7">Belongs to the Lgt family.</text>
</comment>
<dbReference type="PANTHER" id="PTHR30589">
    <property type="entry name" value="PROLIPOPROTEIN DIACYLGLYCERYL TRANSFERASE"/>
    <property type="match status" value="1"/>
</dbReference>
<dbReference type="InterPro" id="IPR001640">
    <property type="entry name" value="Lgt"/>
</dbReference>
<comment type="pathway">
    <text evidence="7">Protein modification; lipoprotein biosynthesis (diacylglyceryl transfer).</text>
</comment>
<feature type="transmembrane region" description="Helical" evidence="7">
    <location>
        <begin position="15"/>
        <end position="39"/>
    </location>
</feature>
<dbReference type="RefSeq" id="WP_124028666.1">
    <property type="nucleotide sequence ID" value="NZ_JBHRSN010000007.1"/>
</dbReference>
<feature type="transmembrane region" description="Helical" evidence="7">
    <location>
        <begin position="202"/>
        <end position="219"/>
    </location>
</feature>
<evidence type="ECO:0000256" key="2">
    <source>
        <dbReference type="ARBA" id="ARBA00022475"/>
    </source>
</evidence>
<dbReference type="OrthoDB" id="871140at2"/>
<dbReference type="Pfam" id="PF01790">
    <property type="entry name" value="LGT"/>
    <property type="match status" value="1"/>
</dbReference>
<sequence>MNTSDYLVFAGIDPVIFSIGFLSVRWYGLMYLIGFIAAWYLAHRRLSRTPWSKEQLGDLLFWCFVGVIVGGRVGYVLFYQFGLFLDNPAYLFQIWTGGMSFHGGLLGVLAAMFWRAKKMGATFLEVGDFIAPLVPIGLGAGRIGNFINAELWGRPTEVAWAIVFPNAGPEPRHPSQLYQFALEGVVLFCLLWFASAKPRQRGFISGLFLIGYGIFRFVVEFYRQPDAHIGLYESGLSQGQLLCVPMIIAGAFLMWRSKSQPVSKATGGAKA</sequence>
<protein>
    <recommendedName>
        <fullName evidence="7">Phosphatidylglycerol--prolipoprotein diacylglyceryl transferase</fullName>
        <ecNumber evidence="7">2.5.1.145</ecNumber>
    </recommendedName>
</protein>
<feature type="transmembrane region" description="Helical" evidence="7">
    <location>
        <begin position="177"/>
        <end position="195"/>
    </location>
</feature>
<keyword evidence="8" id="KW-0449">Lipoprotein</keyword>
<evidence type="ECO:0000256" key="5">
    <source>
        <dbReference type="ARBA" id="ARBA00022989"/>
    </source>
</evidence>
<dbReference type="Proteomes" id="UP000275281">
    <property type="component" value="Unassembled WGS sequence"/>
</dbReference>
<name>A0A3N5YAX5_9ALTE</name>
<evidence type="ECO:0000256" key="3">
    <source>
        <dbReference type="ARBA" id="ARBA00022679"/>
    </source>
</evidence>
<comment type="function">
    <text evidence="7">Catalyzes the transfer of the diacylglyceryl group from phosphatidylglycerol to the sulfhydryl group of the N-terminal cysteine of a prolipoprotein, the first step in the formation of mature lipoproteins.</text>
</comment>
<dbReference type="GO" id="GO:0008961">
    <property type="term" value="F:phosphatidylglycerol-prolipoprotein diacylglyceryl transferase activity"/>
    <property type="evidence" value="ECO:0007669"/>
    <property type="project" value="UniProtKB-UniRule"/>
</dbReference>
<evidence type="ECO:0000256" key="6">
    <source>
        <dbReference type="ARBA" id="ARBA00023136"/>
    </source>
</evidence>
<gene>
    <name evidence="7" type="primary">lgt</name>
    <name evidence="8" type="ORF">DRW07_14625</name>
</gene>
<evidence type="ECO:0000256" key="4">
    <source>
        <dbReference type="ARBA" id="ARBA00022692"/>
    </source>
</evidence>
<feature type="transmembrane region" description="Helical" evidence="7">
    <location>
        <begin position="90"/>
        <end position="114"/>
    </location>
</feature>
<dbReference type="GO" id="GO:0005886">
    <property type="term" value="C:plasma membrane"/>
    <property type="evidence" value="ECO:0007669"/>
    <property type="project" value="UniProtKB-SubCell"/>
</dbReference>
<dbReference type="UniPathway" id="UPA00664"/>
<evidence type="ECO:0000256" key="1">
    <source>
        <dbReference type="ARBA" id="ARBA00007150"/>
    </source>
</evidence>
<dbReference type="PROSITE" id="PS01311">
    <property type="entry name" value="LGT"/>
    <property type="match status" value="1"/>
</dbReference>
<keyword evidence="2 7" id="KW-1003">Cell membrane</keyword>
<organism evidence="8 9">
    <name type="scientific">Alteromonas sediminis</name>
    <dbReference type="NCBI Taxonomy" id="2259342"/>
    <lineage>
        <taxon>Bacteria</taxon>
        <taxon>Pseudomonadati</taxon>
        <taxon>Pseudomonadota</taxon>
        <taxon>Gammaproteobacteria</taxon>
        <taxon>Alteromonadales</taxon>
        <taxon>Alteromonadaceae</taxon>
        <taxon>Alteromonas/Salinimonas group</taxon>
        <taxon>Alteromonas</taxon>
    </lineage>
</organism>
<feature type="binding site" evidence="7">
    <location>
        <position position="142"/>
    </location>
    <ligand>
        <name>a 1,2-diacyl-sn-glycero-3-phospho-(1'-sn-glycerol)</name>
        <dbReference type="ChEBI" id="CHEBI:64716"/>
    </ligand>
</feature>
<feature type="transmembrane region" description="Helical" evidence="7">
    <location>
        <begin position="126"/>
        <end position="147"/>
    </location>
</feature>
<comment type="caution">
    <text evidence="8">The sequence shown here is derived from an EMBL/GenBank/DDBJ whole genome shotgun (WGS) entry which is preliminary data.</text>
</comment>
<keyword evidence="5 7" id="KW-1133">Transmembrane helix</keyword>
<dbReference type="EMBL" id="RPOK01000004">
    <property type="protein sequence ID" value="RPJ66035.1"/>
    <property type="molecule type" value="Genomic_DNA"/>
</dbReference>
<dbReference type="GO" id="GO:0042158">
    <property type="term" value="P:lipoprotein biosynthetic process"/>
    <property type="evidence" value="ECO:0007669"/>
    <property type="project" value="UniProtKB-UniRule"/>
</dbReference>
<comment type="subcellular location">
    <subcellularLocation>
        <location evidence="7">Cell membrane</location>
        <topology evidence="7">Multi-pass membrane protein</topology>
    </subcellularLocation>
</comment>
<comment type="catalytic activity">
    <reaction evidence="7">
        <text>L-cysteinyl-[prolipoprotein] + a 1,2-diacyl-sn-glycero-3-phospho-(1'-sn-glycerol) = an S-1,2-diacyl-sn-glyceryl-L-cysteinyl-[prolipoprotein] + sn-glycerol 1-phosphate + H(+)</text>
        <dbReference type="Rhea" id="RHEA:56712"/>
        <dbReference type="Rhea" id="RHEA-COMP:14679"/>
        <dbReference type="Rhea" id="RHEA-COMP:14680"/>
        <dbReference type="ChEBI" id="CHEBI:15378"/>
        <dbReference type="ChEBI" id="CHEBI:29950"/>
        <dbReference type="ChEBI" id="CHEBI:57685"/>
        <dbReference type="ChEBI" id="CHEBI:64716"/>
        <dbReference type="ChEBI" id="CHEBI:140658"/>
        <dbReference type="EC" id="2.5.1.145"/>
    </reaction>
</comment>
<evidence type="ECO:0000313" key="8">
    <source>
        <dbReference type="EMBL" id="RPJ66035.1"/>
    </source>
</evidence>
<feature type="transmembrane region" description="Helical" evidence="7">
    <location>
        <begin position="239"/>
        <end position="255"/>
    </location>
</feature>